<reference evidence="1 2" key="1">
    <citation type="submission" date="2015-06" db="EMBL/GenBank/DDBJ databases">
        <title>Genome sequence of Mycobacterium conceptionense strain MLE.</title>
        <authorList>
            <person name="Greninger A.L."/>
            <person name="Cunningham G."/>
            <person name="Chiu C.Y."/>
            <person name="Miller S."/>
        </authorList>
    </citation>
    <scope>NUCLEOTIDE SEQUENCE [LARGE SCALE GENOMIC DNA]</scope>
    <source>
        <strain evidence="1 2">MLE</strain>
    </source>
</reference>
<sequence length="107" mass="11380">MALIATMRVNNDFAIGHLYAQRIAGTNDPDSIGRYRVDIAIGDTADGAPEEFFTVFVGEIDHRYGDGGWALVSKVITSAGLDQPGAAERLRAQELAARDGADVVTDA</sequence>
<dbReference type="Proteomes" id="UP000037594">
    <property type="component" value="Unassembled WGS sequence"/>
</dbReference>
<evidence type="ECO:0000313" key="1">
    <source>
        <dbReference type="EMBL" id="KMV17634.1"/>
    </source>
</evidence>
<evidence type="ECO:0000313" key="2">
    <source>
        <dbReference type="Proteomes" id="UP000037594"/>
    </source>
</evidence>
<protein>
    <submittedName>
        <fullName evidence="1">Uncharacterized protein</fullName>
    </submittedName>
</protein>
<proteinExistence type="predicted"/>
<name>A0A0J8WX76_9MYCO</name>
<dbReference type="RefSeq" id="WP_048895986.1">
    <property type="nucleotide sequence ID" value="NZ_LFOD01000012.1"/>
</dbReference>
<dbReference type="EMBL" id="LFOD01000012">
    <property type="protein sequence ID" value="KMV17634.1"/>
    <property type="molecule type" value="Genomic_DNA"/>
</dbReference>
<comment type="caution">
    <text evidence="1">The sequence shown here is derived from an EMBL/GenBank/DDBJ whole genome shotgun (WGS) entry which is preliminary data.</text>
</comment>
<accession>A0A0J8WX76</accession>
<organism evidence="1 2">
    <name type="scientific">Mycolicibacterium conceptionense</name>
    <dbReference type="NCBI Taxonomy" id="451644"/>
    <lineage>
        <taxon>Bacteria</taxon>
        <taxon>Bacillati</taxon>
        <taxon>Actinomycetota</taxon>
        <taxon>Actinomycetes</taxon>
        <taxon>Mycobacteriales</taxon>
        <taxon>Mycobacteriaceae</taxon>
        <taxon>Mycolicibacterium</taxon>
    </lineage>
</organism>
<dbReference type="AlphaFoldDB" id="A0A0J8WX76"/>
<dbReference type="PATRIC" id="fig|451644.5.peg.3163"/>
<gene>
    <name evidence="1" type="ORF">ACT17_15250</name>
</gene>